<keyword evidence="2" id="KW-0812">Transmembrane</keyword>
<keyword evidence="3" id="KW-1133">Transmembrane helix</keyword>
<evidence type="ECO:0000256" key="5">
    <source>
        <dbReference type="SAM" id="MobiDB-lite"/>
    </source>
</evidence>
<accession>A0AAD5YAE2</accession>
<sequence length="258" mass="29792">MYASSFPVIYLSAAQRIVVTDLLSSPGQEAEKESWHTDWLLFRLWLLAALVNSLYSFWWDVTHDWGFDLLLPRRSHTSSEPRPRTPPKQLMLPHLHSRMSLLSSPIEDEEKSRSPLEGGQVLTIPGRRDQYPFGLRPTLLLPLPVYPFVIVADLFLRLTWSAKLSSHLHSFVSGDLVIFWIEMAEVVRRWMWVFLRVEWEVIKQQEGHYSGSPRTPYYDEMGTASATTSQFRLHRREGSEEEYEMINSDRGGGGSEVG</sequence>
<feature type="domain" description="EXS" evidence="6">
    <location>
        <begin position="1"/>
        <end position="229"/>
    </location>
</feature>
<dbReference type="PANTHER" id="PTHR10783">
    <property type="entry name" value="XENOTROPIC AND POLYTROPIC RETROVIRUS RECEPTOR 1-RELATED"/>
    <property type="match status" value="1"/>
</dbReference>
<organism evidence="7 8">
    <name type="scientific">Meripilus lineatus</name>
    <dbReference type="NCBI Taxonomy" id="2056292"/>
    <lineage>
        <taxon>Eukaryota</taxon>
        <taxon>Fungi</taxon>
        <taxon>Dikarya</taxon>
        <taxon>Basidiomycota</taxon>
        <taxon>Agaricomycotina</taxon>
        <taxon>Agaricomycetes</taxon>
        <taxon>Polyporales</taxon>
        <taxon>Meripilaceae</taxon>
        <taxon>Meripilus</taxon>
    </lineage>
</organism>
<evidence type="ECO:0000256" key="2">
    <source>
        <dbReference type="ARBA" id="ARBA00022692"/>
    </source>
</evidence>
<evidence type="ECO:0000313" key="8">
    <source>
        <dbReference type="Proteomes" id="UP001212997"/>
    </source>
</evidence>
<comment type="subcellular location">
    <subcellularLocation>
        <location evidence="1">Membrane</location>
        <topology evidence="1">Multi-pass membrane protein</topology>
    </subcellularLocation>
</comment>
<dbReference type="AlphaFoldDB" id="A0AAD5YAE2"/>
<name>A0AAD5YAE2_9APHY</name>
<gene>
    <name evidence="7" type="ORF">NLI96_g10082</name>
</gene>
<evidence type="ECO:0000259" key="6">
    <source>
        <dbReference type="PROSITE" id="PS51380"/>
    </source>
</evidence>
<dbReference type="PANTHER" id="PTHR10783:SF46">
    <property type="entry name" value="PROTEIN ERD1 HOMOLOG 2"/>
    <property type="match status" value="1"/>
</dbReference>
<keyword evidence="8" id="KW-1185">Reference proteome</keyword>
<dbReference type="Pfam" id="PF03124">
    <property type="entry name" value="EXS"/>
    <property type="match status" value="1"/>
</dbReference>
<proteinExistence type="predicted"/>
<evidence type="ECO:0000313" key="7">
    <source>
        <dbReference type="EMBL" id="KAJ3477972.1"/>
    </source>
</evidence>
<dbReference type="GO" id="GO:0016020">
    <property type="term" value="C:membrane"/>
    <property type="evidence" value="ECO:0007669"/>
    <property type="project" value="UniProtKB-SubCell"/>
</dbReference>
<evidence type="ECO:0000256" key="4">
    <source>
        <dbReference type="ARBA" id="ARBA00023136"/>
    </source>
</evidence>
<reference evidence="7" key="1">
    <citation type="submission" date="2022-07" db="EMBL/GenBank/DDBJ databases">
        <title>Genome Sequence of Physisporinus lineatus.</title>
        <authorList>
            <person name="Buettner E."/>
        </authorList>
    </citation>
    <scope>NUCLEOTIDE SEQUENCE</scope>
    <source>
        <strain evidence="7">VT162</strain>
    </source>
</reference>
<protein>
    <recommendedName>
        <fullName evidence="6">EXS domain-containing protein</fullName>
    </recommendedName>
</protein>
<comment type="caution">
    <text evidence="7">The sequence shown here is derived from an EMBL/GenBank/DDBJ whole genome shotgun (WGS) entry which is preliminary data.</text>
</comment>
<keyword evidence="4" id="KW-0472">Membrane</keyword>
<dbReference type="EMBL" id="JANAWD010000548">
    <property type="protein sequence ID" value="KAJ3477972.1"/>
    <property type="molecule type" value="Genomic_DNA"/>
</dbReference>
<evidence type="ECO:0000256" key="3">
    <source>
        <dbReference type="ARBA" id="ARBA00022989"/>
    </source>
</evidence>
<dbReference type="Proteomes" id="UP001212997">
    <property type="component" value="Unassembled WGS sequence"/>
</dbReference>
<feature type="region of interest" description="Disordered" evidence="5">
    <location>
        <begin position="226"/>
        <end position="258"/>
    </location>
</feature>
<evidence type="ECO:0000256" key="1">
    <source>
        <dbReference type="ARBA" id="ARBA00004141"/>
    </source>
</evidence>
<dbReference type="GO" id="GO:0005737">
    <property type="term" value="C:cytoplasm"/>
    <property type="evidence" value="ECO:0007669"/>
    <property type="project" value="TreeGrafter"/>
</dbReference>
<dbReference type="PROSITE" id="PS51380">
    <property type="entry name" value="EXS"/>
    <property type="match status" value="1"/>
</dbReference>
<dbReference type="InterPro" id="IPR004342">
    <property type="entry name" value="EXS_C"/>
</dbReference>